<accession>A0A1C2E704</accession>
<dbReference type="AlphaFoldDB" id="A0A1C2E704"/>
<gene>
    <name evidence="2" type="ORF">QV13_04625</name>
</gene>
<dbReference type="PANTHER" id="PTHR43044:SF1">
    <property type="entry name" value="QUINOL:CYTOCHROME C OXIDOREDUCTASE QUINONE-BINDING SUBUNIT 2"/>
    <property type="match status" value="1"/>
</dbReference>
<keyword evidence="1" id="KW-0812">Transmembrane</keyword>
<keyword evidence="1" id="KW-1133">Transmembrane helix</keyword>
<feature type="transmembrane region" description="Helical" evidence="1">
    <location>
        <begin position="12"/>
        <end position="29"/>
    </location>
</feature>
<dbReference type="Proteomes" id="UP000094412">
    <property type="component" value="Unassembled WGS sequence"/>
</dbReference>
<dbReference type="STRING" id="1566387.QV13_04625"/>
<feature type="transmembrane region" description="Helical" evidence="1">
    <location>
        <begin position="35"/>
        <end position="62"/>
    </location>
</feature>
<evidence type="ECO:0000313" key="2">
    <source>
        <dbReference type="EMBL" id="OCX22755.1"/>
    </source>
</evidence>
<feature type="transmembrane region" description="Helical" evidence="1">
    <location>
        <begin position="305"/>
        <end position="324"/>
    </location>
</feature>
<feature type="transmembrane region" description="Helical" evidence="1">
    <location>
        <begin position="336"/>
        <end position="358"/>
    </location>
</feature>
<sequence length="373" mass="40645">MTLPRDKGTRMLVLVSGAGLLLCIAGALIDLRLALTAWLTAALVLVSLPLGAMTLLMIHGLTGGRWGEAMRPPLRATVATLPLALVFLLPILLRPDLVFPWAVADVSALPEAVRAKLAYLNTPFFLVRFAGCAVLWLALAFFVLQWTDPDAPQSNTRGFALGLVVHAAAVTVFSTDWMLSLDPEFTSTIYAMLEASAEVVGAAALALLVLAATRSIEVLPGGEGDAVLGEDVANMLFGFMLTWAYLAFMQWIVVWAGDLPNDIGWYLRRGTGGWRVLLWLVVLLQLALPFAAFLARTVKRSHRGLVWLAIVVLAGHMMESVWRIRPALATPRLSLAWLDLAAPVAAGCLWTTMFVIVLREPSRIFFWREIAHG</sequence>
<feature type="transmembrane region" description="Helical" evidence="1">
    <location>
        <begin position="232"/>
        <end position="256"/>
    </location>
</feature>
<keyword evidence="1" id="KW-0472">Membrane</keyword>
<comment type="caution">
    <text evidence="2">The sequence shown here is derived from an EMBL/GenBank/DDBJ whole genome shotgun (WGS) entry which is preliminary data.</text>
</comment>
<dbReference type="RefSeq" id="WP_065996751.1">
    <property type="nucleotide sequence ID" value="NZ_MDEO01000026.1"/>
</dbReference>
<proteinExistence type="predicted"/>
<dbReference type="PANTHER" id="PTHR43044">
    <property type="match status" value="1"/>
</dbReference>
<feature type="transmembrane region" description="Helical" evidence="1">
    <location>
        <begin position="74"/>
        <end position="93"/>
    </location>
</feature>
<name>A0A1C2E704_9HYPH</name>
<reference evidence="2 3" key="1">
    <citation type="submission" date="2016-08" db="EMBL/GenBank/DDBJ databases">
        <title>Whole genome sequence of Mesorhizobium sp. strain UASWS1009 isolated from industrial sewage.</title>
        <authorList>
            <person name="Crovadore J."/>
            <person name="Calmin G."/>
            <person name="Chablais R."/>
            <person name="Cochard B."/>
            <person name="Lefort F."/>
        </authorList>
    </citation>
    <scope>NUCLEOTIDE SEQUENCE [LARGE SCALE GENOMIC DNA]</scope>
    <source>
        <strain evidence="2 3">UASWS1009</strain>
    </source>
</reference>
<feature type="transmembrane region" description="Helical" evidence="1">
    <location>
        <begin position="189"/>
        <end position="211"/>
    </location>
</feature>
<dbReference type="EMBL" id="MDEO01000026">
    <property type="protein sequence ID" value="OCX22755.1"/>
    <property type="molecule type" value="Genomic_DNA"/>
</dbReference>
<feature type="transmembrane region" description="Helical" evidence="1">
    <location>
        <begin position="125"/>
        <end position="146"/>
    </location>
</feature>
<evidence type="ECO:0008006" key="4">
    <source>
        <dbReference type="Google" id="ProtNLM"/>
    </source>
</evidence>
<feature type="transmembrane region" description="Helical" evidence="1">
    <location>
        <begin position="276"/>
        <end position="298"/>
    </location>
</feature>
<feature type="transmembrane region" description="Helical" evidence="1">
    <location>
        <begin position="158"/>
        <end position="177"/>
    </location>
</feature>
<evidence type="ECO:0000256" key="1">
    <source>
        <dbReference type="SAM" id="Phobius"/>
    </source>
</evidence>
<protein>
    <recommendedName>
        <fullName evidence="4">Quinol:cytochrome C oxidoreductase</fullName>
    </recommendedName>
</protein>
<keyword evidence="3" id="KW-1185">Reference proteome</keyword>
<evidence type="ECO:0000313" key="3">
    <source>
        <dbReference type="Proteomes" id="UP000094412"/>
    </source>
</evidence>
<organism evidence="2 3">
    <name type="scientific">Mesorhizobium hungaricum</name>
    <dbReference type="NCBI Taxonomy" id="1566387"/>
    <lineage>
        <taxon>Bacteria</taxon>
        <taxon>Pseudomonadati</taxon>
        <taxon>Pseudomonadota</taxon>
        <taxon>Alphaproteobacteria</taxon>
        <taxon>Hyphomicrobiales</taxon>
        <taxon>Phyllobacteriaceae</taxon>
        <taxon>Mesorhizobium</taxon>
    </lineage>
</organism>
<dbReference type="OrthoDB" id="140980at2"/>